<keyword evidence="3" id="KW-1185">Reference proteome</keyword>
<gene>
    <name evidence="2" type="ORF">NtB2_01359</name>
</gene>
<dbReference type="RefSeq" id="WP_125194988.1">
    <property type="nucleotide sequence ID" value="NZ_BFFO01000008.1"/>
</dbReference>
<evidence type="ECO:0000256" key="1">
    <source>
        <dbReference type="SAM" id="Phobius"/>
    </source>
</evidence>
<keyword evidence="1" id="KW-1133">Transmembrane helix</keyword>
<keyword evidence="1" id="KW-0472">Membrane</keyword>
<evidence type="ECO:0000313" key="2">
    <source>
        <dbReference type="EMBL" id="GBG97221.1"/>
    </source>
</evidence>
<feature type="transmembrane region" description="Helical" evidence="1">
    <location>
        <begin position="170"/>
        <end position="187"/>
    </location>
</feature>
<accession>A0A2R5HKR5</accession>
<name>A0A2R5HKR5_9LACT</name>
<dbReference type="InterPro" id="IPR046862">
    <property type="entry name" value="Rhomboid_2"/>
</dbReference>
<feature type="transmembrane region" description="Helical" evidence="1">
    <location>
        <begin position="44"/>
        <end position="64"/>
    </location>
</feature>
<sequence>MTLVIILIFLALFWYLFRFAAHHIKKLRPILSFLEKYTSFLHRWVVSAPATFTYVAIFVAFTLVQRTSPDRLINVITRVNSTNIATLTIRPLSALITSSFWVADGGVGLTIYVLAFISLIAWAERTYGTARTIVIWIMGHVGGSLVTVAIELWAIRTGLAASTLAHTTDVGVSYVMAAGLAAAIWIMRGWHRPIAFLGMAILLISPFFFGQAIWEGGHLYAFLLGLATASISLKFIPGRPVKTPLEELQAGKQPCQSTKDQSESH</sequence>
<proteinExistence type="predicted"/>
<keyword evidence="1" id="KW-0812">Transmembrane</keyword>
<feature type="transmembrane region" description="Helical" evidence="1">
    <location>
        <begin position="109"/>
        <end position="127"/>
    </location>
</feature>
<feature type="transmembrane region" description="Helical" evidence="1">
    <location>
        <begin position="219"/>
        <end position="236"/>
    </location>
</feature>
<reference evidence="2 3" key="1">
    <citation type="journal article" date="2018" name="Genome Announc.">
        <title>Draft Genome Sequence of Lactococcus sp. Strain NtB2 (JCM 32569), Isolated from the Gut of the Higher Termite Nasutitermes takasagoensis.</title>
        <authorList>
            <person name="Noda S."/>
            <person name="Aihara C."/>
            <person name="Yuki M."/>
            <person name="Ohkuma M."/>
        </authorList>
    </citation>
    <scope>NUCLEOTIDE SEQUENCE [LARGE SCALE GENOMIC DNA]</scope>
    <source>
        <strain evidence="2 3">NtB2</strain>
    </source>
</reference>
<dbReference type="Pfam" id="PF20401">
    <property type="entry name" value="Rhomboid_2"/>
    <property type="match status" value="1"/>
</dbReference>
<organism evidence="2 3">
    <name type="scientific">Lactococcus termiticola</name>
    <dbReference type="NCBI Taxonomy" id="2169526"/>
    <lineage>
        <taxon>Bacteria</taxon>
        <taxon>Bacillati</taxon>
        <taxon>Bacillota</taxon>
        <taxon>Bacilli</taxon>
        <taxon>Lactobacillales</taxon>
        <taxon>Streptococcaceae</taxon>
        <taxon>Lactococcus</taxon>
    </lineage>
</organism>
<evidence type="ECO:0000313" key="3">
    <source>
        <dbReference type="Proteomes" id="UP000245021"/>
    </source>
</evidence>
<feature type="transmembrane region" description="Helical" evidence="1">
    <location>
        <begin position="134"/>
        <end position="155"/>
    </location>
</feature>
<dbReference type="Proteomes" id="UP000245021">
    <property type="component" value="Unassembled WGS sequence"/>
</dbReference>
<comment type="caution">
    <text evidence="2">The sequence shown here is derived from an EMBL/GenBank/DDBJ whole genome shotgun (WGS) entry which is preliminary data.</text>
</comment>
<protein>
    <submittedName>
        <fullName evidence="2">Uncharacterized protein</fullName>
    </submittedName>
</protein>
<dbReference type="OrthoDB" id="2242583at2"/>
<feature type="transmembrane region" description="Helical" evidence="1">
    <location>
        <begin position="194"/>
        <end position="213"/>
    </location>
</feature>
<dbReference type="EMBL" id="BFFO01000008">
    <property type="protein sequence ID" value="GBG97221.1"/>
    <property type="molecule type" value="Genomic_DNA"/>
</dbReference>
<dbReference type="AlphaFoldDB" id="A0A2R5HKR5"/>